<dbReference type="Gene3D" id="3.10.450.160">
    <property type="entry name" value="inner membrane protein cigr"/>
    <property type="match status" value="1"/>
</dbReference>
<feature type="signal peptide" evidence="3">
    <location>
        <begin position="1"/>
        <end position="21"/>
    </location>
</feature>
<dbReference type="AlphaFoldDB" id="A0A4P8YKX9"/>
<dbReference type="InterPro" id="IPR024572">
    <property type="entry name" value="RcnB"/>
</dbReference>
<keyword evidence="2" id="KW-0812">Transmembrane</keyword>
<protein>
    <recommendedName>
        <fullName evidence="6">Ni/Co efflux regulator RcnB</fullName>
    </recommendedName>
</protein>
<dbReference type="OrthoDB" id="6687316at2"/>
<keyword evidence="3" id="KW-0732">Signal</keyword>
<dbReference type="EMBL" id="CP040428">
    <property type="protein sequence ID" value="QCT21399.1"/>
    <property type="molecule type" value="Genomic_DNA"/>
</dbReference>
<feature type="transmembrane region" description="Helical" evidence="2">
    <location>
        <begin position="122"/>
        <end position="141"/>
    </location>
</feature>
<evidence type="ECO:0008006" key="6">
    <source>
        <dbReference type="Google" id="ProtNLM"/>
    </source>
</evidence>
<keyword evidence="2" id="KW-1133">Transmembrane helix</keyword>
<organism evidence="4 5">
    <name type="scientific">Jejubacter calystegiae</name>
    <dbReference type="NCBI Taxonomy" id="2579935"/>
    <lineage>
        <taxon>Bacteria</taxon>
        <taxon>Pseudomonadati</taxon>
        <taxon>Pseudomonadota</taxon>
        <taxon>Gammaproteobacteria</taxon>
        <taxon>Enterobacterales</taxon>
        <taxon>Enterobacteriaceae</taxon>
        <taxon>Jejubacter</taxon>
    </lineage>
</organism>
<evidence type="ECO:0000313" key="4">
    <source>
        <dbReference type="EMBL" id="QCT21399.1"/>
    </source>
</evidence>
<dbReference type="Proteomes" id="UP000302163">
    <property type="component" value="Chromosome"/>
</dbReference>
<dbReference type="Pfam" id="PF11776">
    <property type="entry name" value="RcnB"/>
    <property type="match status" value="1"/>
</dbReference>
<keyword evidence="2" id="KW-0472">Membrane</keyword>
<dbReference type="KEGG" id="izh:FEM41_17970"/>
<evidence type="ECO:0000256" key="1">
    <source>
        <dbReference type="SAM" id="MobiDB-lite"/>
    </source>
</evidence>
<evidence type="ECO:0000256" key="3">
    <source>
        <dbReference type="SAM" id="SignalP"/>
    </source>
</evidence>
<evidence type="ECO:0000256" key="2">
    <source>
        <dbReference type="SAM" id="Phobius"/>
    </source>
</evidence>
<feature type="region of interest" description="Disordered" evidence="1">
    <location>
        <begin position="21"/>
        <end position="69"/>
    </location>
</feature>
<evidence type="ECO:0000313" key="5">
    <source>
        <dbReference type="Proteomes" id="UP000302163"/>
    </source>
</evidence>
<sequence length="143" mass="15893">MKKLIALAVIVACGLTPLAQAHDHHGPDDRGPQQHQGTRDNHRDHGGPDHRGPQGDRRHDSGPDRHQMHQRNHFTWHGHDFRKGHPMPHGFHDDGYRVSDWRGRGLPAPPSGHHWSYIDGNYVLIAAATGVVASILLSGALNR</sequence>
<gene>
    <name evidence="4" type="ORF">FEM41_17970</name>
</gene>
<proteinExistence type="predicted"/>
<reference evidence="4 5" key="1">
    <citation type="submission" date="2019-05" db="EMBL/GenBank/DDBJ databases">
        <title>Complete genome sequence of Izhakiella calystegiae KSNA2, an endophyte isolated from beach morning glory (Calystegia soldanella).</title>
        <authorList>
            <person name="Jiang L."/>
            <person name="Jeong J.C."/>
            <person name="Kim C.Y."/>
            <person name="Kim D.H."/>
            <person name="Kim S.W."/>
            <person name="Lee j."/>
        </authorList>
    </citation>
    <scope>NUCLEOTIDE SEQUENCE [LARGE SCALE GENOMIC DNA]</scope>
    <source>
        <strain evidence="4 5">KSNA2</strain>
    </source>
</reference>
<feature type="chain" id="PRO_5020870634" description="Ni/Co efflux regulator RcnB" evidence="3">
    <location>
        <begin position="22"/>
        <end position="143"/>
    </location>
</feature>
<keyword evidence="5" id="KW-1185">Reference proteome</keyword>
<accession>A0A4P8YKX9</accession>
<dbReference type="RefSeq" id="WP_138097555.1">
    <property type="nucleotide sequence ID" value="NZ_CP040428.1"/>
</dbReference>
<name>A0A4P8YKX9_9ENTR</name>
<feature type="compositionally biased region" description="Basic and acidic residues" evidence="1">
    <location>
        <begin position="21"/>
        <end position="67"/>
    </location>
</feature>